<evidence type="ECO:0000259" key="1">
    <source>
        <dbReference type="Pfam" id="PF20472"/>
    </source>
</evidence>
<feature type="domain" description="PD-(D/E)XK nuclease" evidence="1">
    <location>
        <begin position="31"/>
        <end position="137"/>
    </location>
</feature>
<dbReference type="InterPro" id="IPR046821">
    <property type="entry name" value="PDDEXK_11"/>
</dbReference>
<dbReference type="RefSeq" id="WP_077535449.1">
    <property type="nucleotide sequence ID" value="NZ_CP019628.1"/>
</dbReference>
<proteinExistence type="predicted"/>
<sequence>MDGQLPLFDEILGKNEHAGSPQESNRKFCTELEEDLTSIGFIECTDTPPQAQKYLKRSAYKDMYGGTRHSTFLINHKNKGLLRVEAHRQVQSGSVDQKFPFFYESLTHAPETTVVIVFDGKGYKKEAFDWLLTQTVNYADKTFKVFASKEEFLNYLIE</sequence>
<reference evidence="2 3" key="1">
    <citation type="submission" date="2017-02" db="EMBL/GenBank/DDBJ databases">
        <title>Complete genome sequence of the cold-active Pseudoalteromonas aliena strain EH1 isolated from Arctic seawater.</title>
        <authorList>
            <person name="Kim E."/>
            <person name="Heo E."/>
            <person name="Kim H."/>
            <person name="Kim D."/>
        </authorList>
    </citation>
    <scope>NUCLEOTIDE SEQUENCE [LARGE SCALE GENOMIC DNA]</scope>
    <source>
        <strain evidence="2 3">EH1</strain>
    </source>
</reference>
<protein>
    <recommendedName>
        <fullName evidence="1">PD-(D/E)XK nuclease domain-containing protein</fullName>
    </recommendedName>
</protein>
<name>A0A1Q2GUE1_9GAMM</name>
<organism evidence="2 3">
    <name type="scientific">Pseudoalteromonas aliena</name>
    <dbReference type="NCBI Taxonomy" id="247523"/>
    <lineage>
        <taxon>Bacteria</taxon>
        <taxon>Pseudomonadati</taxon>
        <taxon>Pseudomonadota</taxon>
        <taxon>Gammaproteobacteria</taxon>
        <taxon>Alteromonadales</taxon>
        <taxon>Pseudoalteromonadaceae</taxon>
        <taxon>Pseudoalteromonas</taxon>
    </lineage>
</organism>
<evidence type="ECO:0000313" key="3">
    <source>
        <dbReference type="Proteomes" id="UP000188243"/>
    </source>
</evidence>
<dbReference type="Proteomes" id="UP000188243">
    <property type="component" value="Chromosome"/>
</dbReference>
<dbReference type="Pfam" id="PF20472">
    <property type="entry name" value="PDDEXK_11"/>
    <property type="match status" value="1"/>
</dbReference>
<accession>A0A1Q2GUE1</accession>
<dbReference type="AlphaFoldDB" id="A0A1Q2GUE1"/>
<dbReference type="KEGG" id="paln:B0W48_02265"/>
<evidence type="ECO:0000313" key="2">
    <source>
        <dbReference type="EMBL" id="AQP98726.1"/>
    </source>
</evidence>
<gene>
    <name evidence="2" type="ORF">B0W48_02265</name>
</gene>
<dbReference type="EMBL" id="CP019628">
    <property type="protein sequence ID" value="AQP98726.1"/>
    <property type="molecule type" value="Genomic_DNA"/>
</dbReference>